<dbReference type="Proteomes" id="UP000677228">
    <property type="component" value="Unassembled WGS sequence"/>
</dbReference>
<feature type="coiled-coil region" evidence="5">
    <location>
        <begin position="320"/>
        <end position="347"/>
    </location>
</feature>
<dbReference type="AlphaFoldDB" id="A0A8S2ECP4"/>
<evidence type="ECO:0000259" key="7">
    <source>
        <dbReference type="PROSITE" id="PS50262"/>
    </source>
</evidence>
<feature type="transmembrane region" description="Helical" evidence="6">
    <location>
        <begin position="48"/>
        <end position="72"/>
    </location>
</feature>
<feature type="transmembrane region" description="Helical" evidence="6">
    <location>
        <begin position="246"/>
        <end position="268"/>
    </location>
</feature>
<dbReference type="Gene3D" id="1.20.1070.10">
    <property type="entry name" value="Rhodopsin 7-helix transmembrane proteins"/>
    <property type="match status" value="1"/>
</dbReference>
<name>A0A8S2ECP4_9BILA</name>
<dbReference type="GO" id="GO:0016020">
    <property type="term" value="C:membrane"/>
    <property type="evidence" value="ECO:0007669"/>
    <property type="project" value="UniProtKB-SubCell"/>
</dbReference>
<accession>A0A8S2ECP4</accession>
<evidence type="ECO:0000256" key="3">
    <source>
        <dbReference type="ARBA" id="ARBA00022989"/>
    </source>
</evidence>
<comment type="caution">
    <text evidence="8">The sequence shown here is derived from an EMBL/GenBank/DDBJ whole genome shotgun (WGS) entry which is preliminary data.</text>
</comment>
<dbReference type="SUPFAM" id="SSF81321">
    <property type="entry name" value="Family A G protein-coupled receptor-like"/>
    <property type="match status" value="1"/>
</dbReference>
<dbReference type="PROSITE" id="PS50262">
    <property type="entry name" value="G_PROTEIN_RECEP_F1_2"/>
    <property type="match status" value="1"/>
</dbReference>
<feature type="transmembrane region" description="Helical" evidence="6">
    <location>
        <begin position="350"/>
        <end position="374"/>
    </location>
</feature>
<evidence type="ECO:0000256" key="5">
    <source>
        <dbReference type="SAM" id="Coils"/>
    </source>
</evidence>
<keyword evidence="2 6" id="KW-0812">Transmembrane</keyword>
<organism evidence="8 10">
    <name type="scientific">Didymodactylos carnosus</name>
    <dbReference type="NCBI Taxonomy" id="1234261"/>
    <lineage>
        <taxon>Eukaryota</taxon>
        <taxon>Metazoa</taxon>
        <taxon>Spiralia</taxon>
        <taxon>Gnathifera</taxon>
        <taxon>Rotifera</taxon>
        <taxon>Eurotatoria</taxon>
        <taxon>Bdelloidea</taxon>
        <taxon>Philodinida</taxon>
        <taxon>Philodinidae</taxon>
        <taxon>Didymodactylos</taxon>
    </lineage>
</organism>
<feature type="transmembrane region" description="Helical" evidence="6">
    <location>
        <begin position="92"/>
        <end position="114"/>
    </location>
</feature>
<evidence type="ECO:0000313" key="10">
    <source>
        <dbReference type="Proteomes" id="UP000677228"/>
    </source>
</evidence>
<keyword evidence="5" id="KW-0175">Coiled coil</keyword>
<dbReference type="EMBL" id="CAJOBA010012849">
    <property type="protein sequence ID" value="CAF3876742.1"/>
    <property type="molecule type" value="Genomic_DNA"/>
</dbReference>
<evidence type="ECO:0000313" key="8">
    <source>
        <dbReference type="EMBL" id="CAF1110017.1"/>
    </source>
</evidence>
<reference evidence="8" key="1">
    <citation type="submission" date="2021-02" db="EMBL/GenBank/DDBJ databases">
        <authorList>
            <person name="Nowell W R."/>
        </authorList>
    </citation>
    <scope>NUCLEOTIDE SEQUENCE</scope>
</reference>
<evidence type="ECO:0000256" key="1">
    <source>
        <dbReference type="ARBA" id="ARBA00004370"/>
    </source>
</evidence>
<protein>
    <recommendedName>
        <fullName evidence="7">G-protein coupled receptors family 1 profile domain-containing protein</fullName>
    </recommendedName>
</protein>
<evidence type="ECO:0000256" key="4">
    <source>
        <dbReference type="ARBA" id="ARBA00023136"/>
    </source>
</evidence>
<dbReference type="Proteomes" id="UP000682733">
    <property type="component" value="Unassembled WGS sequence"/>
</dbReference>
<keyword evidence="3 6" id="KW-1133">Transmembrane helix</keyword>
<comment type="subcellular location">
    <subcellularLocation>
        <location evidence="1">Membrane</location>
    </subcellularLocation>
</comment>
<evidence type="ECO:0000256" key="6">
    <source>
        <dbReference type="SAM" id="Phobius"/>
    </source>
</evidence>
<evidence type="ECO:0000313" key="9">
    <source>
        <dbReference type="EMBL" id="CAF3876742.1"/>
    </source>
</evidence>
<evidence type="ECO:0000256" key="2">
    <source>
        <dbReference type="ARBA" id="ARBA00022692"/>
    </source>
</evidence>
<gene>
    <name evidence="8" type="ORF">OVA965_LOCUS19717</name>
    <name evidence="9" type="ORF">TMI583_LOCUS19857</name>
</gene>
<keyword evidence="4 6" id="KW-0472">Membrane</keyword>
<dbReference type="EMBL" id="CAJNOK010010237">
    <property type="protein sequence ID" value="CAF1110017.1"/>
    <property type="molecule type" value="Genomic_DNA"/>
</dbReference>
<dbReference type="InterPro" id="IPR017452">
    <property type="entry name" value="GPCR_Rhodpsn_7TM"/>
</dbReference>
<sequence>MFLLFSSIYDLLHLFNTLLSRILTGFNTDPSETSTIWCKLRFYLSSQFSLSAITFVLLATVNRWLCSLPYLIYYDSINNQCTSISKAFTYYLAYFVNLILFAFLPIILPIYFGFKIFKNGRRRTVPLRISVISKRGVDIRQRIEKQVTTMLLLQICVECLTTIPLTVQIIYSNITMDIETDLLRLTKENIFATITRVLNYINYASRFYIYIIYSIVHKIPVACDWNEWIGKQPNVLTLKIAKLRELLINFMILKMIFYIFRVLILIIITEGSRVQPPYASKSADHVPSILIENLIQSSKTQLEQSKTLIDNHYDKIKTHVEETVKSIDNHRERIDNHSKQLDKHKNILKFVYSVFSLVLVVLILLLIVILICILKKWFVCKPKRRATSNSLSFLARPGTTNERVAKQEISTVDNFTLSNAIAAVLAEKLS</sequence>
<proteinExistence type="predicted"/>
<feature type="domain" description="G-protein coupled receptors family 1 profile" evidence="7">
    <location>
        <begin position="1"/>
        <end position="210"/>
    </location>
</feature>